<evidence type="ECO:0000313" key="2">
    <source>
        <dbReference type="EMBL" id="KAK4198337.1"/>
    </source>
</evidence>
<reference evidence="2" key="2">
    <citation type="submission" date="2023-05" db="EMBL/GenBank/DDBJ databases">
        <authorList>
            <consortium name="Lawrence Berkeley National Laboratory"/>
            <person name="Steindorff A."/>
            <person name="Hensen N."/>
            <person name="Bonometti L."/>
            <person name="Westerberg I."/>
            <person name="Brannstrom I.O."/>
            <person name="Guillou S."/>
            <person name="Cros-Aarteil S."/>
            <person name="Calhoun S."/>
            <person name="Haridas S."/>
            <person name="Kuo A."/>
            <person name="Mondo S."/>
            <person name="Pangilinan J."/>
            <person name="Riley R."/>
            <person name="Labutti K."/>
            <person name="Andreopoulos B."/>
            <person name="Lipzen A."/>
            <person name="Chen C."/>
            <person name="Yanf M."/>
            <person name="Daum C."/>
            <person name="Ng V."/>
            <person name="Clum A."/>
            <person name="Ohm R."/>
            <person name="Martin F."/>
            <person name="Silar P."/>
            <person name="Natvig D."/>
            <person name="Lalanne C."/>
            <person name="Gautier V."/>
            <person name="Ament-Velasquez S.L."/>
            <person name="Kruys A."/>
            <person name="Hutchinson M.I."/>
            <person name="Powell A.J."/>
            <person name="Barry K."/>
            <person name="Miller A.N."/>
            <person name="Grigoriev I.V."/>
            <person name="Debuchy R."/>
            <person name="Gladieux P."/>
            <person name="Thoren M.H."/>
            <person name="Johannesson H."/>
        </authorList>
    </citation>
    <scope>NUCLEOTIDE SEQUENCE</scope>
    <source>
        <strain evidence="2">CBS 315.58</strain>
    </source>
</reference>
<reference evidence="2" key="1">
    <citation type="journal article" date="2023" name="Mol. Phylogenet. Evol.">
        <title>Genome-scale phylogeny and comparative genomics of the fungal order Sordariales.</title>
        <authorList>
            <person name="Hensen N."/>
            <person name="Bonometti L."/>
            <person name="Westerberg I."/>
            <person name="Brannstrom I.O."/>
            <person name="Guillou S."/>
            <person name="Cros-Aarteil S."/>
            <person name="Calhoun S."/>
            <person name="Haridas S."/>
            <person name="Kuo A."/>
            <person name="Mondo S."/>
            <person name="Pangilinan J."/>
            <person name="Riley R."/>
            <person name="LaButti K."/>
            <person name="Andreopoulos B."/>
            <person name="Lipzen A."/>
            <person name="Chen C."/>
            <person name="Yan M."/>
            <person name="Daum C."/>
            <person name="Ng V."/>
            <person name="Clum A."/>
            <person name="Steindorff A."/>
            <person name="Ohm R.A."/>
            <person name="Martin F."/>
            <person name="Silar P."/>
            <person name="Natvig D.O."/>
            <person name="Lalanne C."/>
            <person name="Gautier V."/>
            <person name="Ament-Velasquez S.L."/>
            <person name="Kruys A."/>
            <person name="Hutchinson M.I."/>
            <person name="Powell A.J."/>
            <person name="Barry K."/>
            <person name="Miller A.N."/>
            <person name="Grigoriev I.V."/>
            <person name="Debuchy R."/>
            <person name="Gladieux P."/>
            <person name="Hiltunen Thoren M."/>
            <person name="Johannesson H."/>
        </authorList>
    </citation>
    <scope>NUCLEOTIDE SEQUENCE</scope>
    <source>
        <strain evidence="2">CBS 315.58</strain>
    </source>
</reference>
<proteinExistence type="predicted"/>
<dbReference type="Proteomes" id="UP001303160">
    <property type="component" value="Unassembled WGS sequence"/>
</dbReference>
<evidence type="ECO:0000259" key="1">
    <source>
        <dbReference type="Pfam" id="PF24494"/>
    </source>
</evidence>
<dbReference type="Pfam" id="PF24494">
    <property type="entry name" value="DUF7587"/>
    <property type="match status" value="1"/>
</dbReference>
<name>A0AAN7ATT6_9PEZI</name>
<sequence length="388" mass="43929">MTIVIWCMQAQKTPIVGQQKYAMHAPGDKQNPTTCDGSGLAIDLSSFQSLRQEAVNRERVGHDNDKLYHVYDDLSQTPYHGGLGIHAGVPEQPDGGPRRVTAKSLINHLNWRHRSPTPYISLWDDWAKAEKEVERRLKNPEVFSSRTKTSTPRGAVKVAVVSRDRLLENGTFAFNLEEYLNRPAHKQLLAALQAKKTPISPKECECNGGSTGHLQAETQLRWYHVAPHVVKKSFLAPDGSAKIPTSKTQRKKQLGGTMRRLRRELPRLFNRDSPALGRKLYQALLVVGSMSDPIWRTVAPERILKAFQRSMISIYRKTMLKQQLVSVEHAASHQHLAILKAFTSWLIWEGTITLLDLEVKGQMMSDFRAENVVWSIRDDRLHTDGARP</sequence>
<keyword evidence="3" id="KW-1185">Reference proteome</keyword>
<gene>
    <name evidence="2" type="ORF">QBC40DRAFT_331706</name>
</gene>
<accession>A0AAN7ATT6</accession>
<comment type="caution">
    <text evidence="2">The sequence shown here is derived from an EMBL/GenBank/DDBJ whole genome shotgun (WGS) entry which is preliminary data.</text>
</comment>
<dbReference type="InterPro" id="IPR056009">
    <property type="entry name" value="DUF7587"/>
</dbReference>
<dbReference type="EMBL" id="MU863948">
    <property type="protein sequence ID" value="KAK4198337.1"/>
    <property type="molecule type" value="Genomic_DNA"/>
</dbReference>
<feature type="domain" description="DUF7587" evidence="1">
    <location>
        <begin position="67"/>
        <end position="168"/>
    </location>
</feature>
<dbReference type="AlphaFoldDB" id="A0AAN7ATT6"/>
<protein>
    <recommendedName>
        <fullName evidence="1">DUF7587 domain-containing protein</fullName>
    </recommendedName>
</protein>
<organism evidence="2 3">
    <name type="scientific">Triangularia verruculosa</name>
    <dbReference type="NCBI Taxonomy" id="2587418"/>
    <lineage>
        <taxon>Eukaryota</taxon>
        <taxon>Fungi</taxon>
        <taxon>Dikarya</taxon>
        <taxon>Ascomycota</taxon>
        <taxon>Pezizomycotina</taxon>
        <taxon>Sordariomycetes</taxon>
        <taxon>Sordariomycetidae</taxon>
        <taxon>Sordariales</taxon>
        <taxon>Podosporaceae</taxon>
        <taxon>Triangularia</taxon>
    </lineage>
</organism>
<evidence type="ECO:0000313" key="3">
    <source>
        <dbReference type="Proteomes" id="UP001303160"/>
    </source>
</evidence>